<dbReference type="GO" id="GO:0016757">
    <property type="term" value="F:glycosyltransferase activity"/>
    <property type="evidence" value="ECO:0007669"/>
    <property type="project" value="UniProtKB-KW"/>
</dbReference>
<evidence type="ECO:0000313" key="3">
    <source>
        <dbReference type="Proteomes" id="UP001596456"/>
    </source>
</evidence>
<dbReference type="Proteomes" id="UP001596456">
    <property type="component" value="Unassembled WGS sequence"/>
</dbReference>
<dbReference type="Pfam" id="PF00534">
    <property type="entry name" value="Glycos_transf_1"/>
    <property type="match status" value="1"/>
</dbReference>
<sequence>MTTGQGLPPLRTRAGRPVRLAYVVTHPIQYQAPLLRQVAACPDIDLTVFFQSDLSVRGYVDPGFGRSVTWDVPLLEGYRHEFLPAVGGTDRVDVLHPWSYGLWRRLRRGRFDVLWVHGYGRPHNLAAIAAARALGLKVLLRDEATSVSRARSPARQAAKTAFFALLSRAVTAFLAIGSLNRDYYLGHGIAADRIFPVPYAVDNDFFRRRVAAARPDREALRARLGLPPDRPVLLFASKFEPRKRAHDLLEAVRRLPALLPPDRLPILLYIGDGEQRAALERGAAGLPHVHFLGFRNQSELPAFFDLCDVFVLPSVDEPWGLVVNEAMNAGRAIVVSDRVGCGPDLVRDGENGRVFPAGDPDALARALAGILHDPARMAAMGAASLRIIKGWGFEQDLRGLLAALEYALGRR</sequence>
<comment type="caution">
    <text evidence="2">The sequence shown here is derived from an EMBL/GenBank/DDBJ whole genome shotgun (WGS) entry which is preliminary data.</text>
</comment>
<reference evidence="3" key="1">
    <citation type="journal article" date="2019" name="Int. J. Syst. Evol. Microbiol.">
        <title>The Global Catalogue of Microorganisms (GCM) 10K type strain sequencing project: providing services to taxonomists for standard genome sequencing and annotation.</title>
        <authorList>
            <consortium name="The Broad Institute Genomics Platform"/>
            <consortium name="The Broad Institute Genome Sequencing Center for Infectious Disease"/>
            <person name="Wu L."/>
            <person name="Ma J."/>
        </authorList>
    </citation>
    <scope>NUCLEOTIDE SEQUENCE [LARGE SCALE GENOMIC DNA]</scope>
    <source>
        <strain evidence="3">CGMCC 1.16275</strain>
    </source>
</reference>
<dbReference type="EMBL" id="JBHTCM010000024">
    <property type="protein sequence ID" value="MFC7334918.1"/>
    <property type="molecule type" value="Genomic_DNA"/>
</dbReference>
<evidence type="ECO:0000259" key="1">
    <source>
        <dbReference type="Pfam" id="PF00534"/>
    </source>
</evidence>
<dbReference type="CDD" id="cd03801">
    <property type="entry name" value="GT4_PimA-like"/>
    <property type="match status" value="1"/>
</dbReference>
<dbReference type="InterPro" id="IPR001296">
    <property type="entry name" value="Glyco_trans_1"/>
</dbReference>
<dbReference type="EC" id="2.4.-.-" evidence="2"/>
<name>A0ABW2L0H8_9PROT</name>
<keyword evidence="3" id="KW-1185">Reference proteome</keyword>
<keyword evidence="2" id="KW-0808">Transferase</keyword>
<dbReference type="Gene3D" id="3.40.50.2000">
    <property type="entry name" value="Glycogen Phosphorylase B"/>
    <property type="match status" value="2"/>
</dbReference>
<protein>
    <submittedName>
        <fullName evidence="2">Glycosyltransferase family 4 protein</fullName>
        <ecNumber evidence="2">2.4.-.-</ecNumber>
    </submittedName>
</protein>
<keyword evidence="2" id="KW-0328">Glycosyltransferase</keyword>
<feature type="domain" description="Glycosyl transferase family 1" evidence="1">
    <location>
        <begin position="216"/>
        <end position="382"/>
    </location>
</feature>
<dbReference type="PANTHER" id="PTHR45947">
    <property type="entry name" value="SULFOQUINOVOSYL TRANSFERASE SQD2"/>
    <property type="match status" value="1"/>
</dbReference>
<accession>A0ABW2L0H8</accession>
<dbReference type="PANTHER" id="PTHR45947:SF3">
    <property type="entry name" value="SULFOQUINOVOSYL TRANSFERASE SQD2"/>
    <property type="match status" value="1"/>
</dbReference>
<gene>
    <name evidence="2" type="ORF">ACFQPS_17265</name>
</gene>
<proteinExistence type="predicted"/>
<organism evidence="2 3">
    <name type="scientific">Rhodocista pekingensis</name>
    <dbReference type="NCBI Taxonomy" id="201185"/>
    <lineage>
        <taxon>Bacteria</taxon>
        <taxon>Pseudomonadati</taxon>
        <taxon>Pseudomonadota</taxon>
        <taxon>Alphaproteobacteria</taxon>
        <taxon>Rhodospirillales</taxon>
        <taxon>Azospirillaceae</taxon>
        <taxon>Rhodocista</taxon>
    </lineage>
</organism>
<dbReference type="SUPFAM" id="SSF53756">
    <property type="entry name" value="UDP-Glycosyltransferase/glycogen phosphorylase"/>
    <property type="match status" value="1"/>
</dbReference>
<dbReference type="InterPro" id="IPR050194">
    <property type="entry name" value="Glycosyltransferase_grp1"/>
</dbReference>
<dbReference type="RefSeq" id="WP_377360458.1">
    <property type="nucleotide sequence ID" value="NZ_JBHTCM010000024.1"/>
</dbReference>
<evidence type="ECO:0000313" key="2">
    <source>
        <dbReference type="EMBL" id="MFC7334918.1"/>
    </source>
</evidence>